<gene>
    <name evidence="8" type="ORF">ACFQGR_02105</name>
</gene>
<feature type="transmembrane region" description="Helical" evidence="7">
    <location>
        <begin position="6"/>
        <end position="25"/>
    </location>
</feature>
<keyword evidence="7" id="KW-0812">Transmembrane</keyword>
<dbReference type="EC" id="3.2.1.-" evidence="6"/>
<dbReference type="Gene3D" id="1.50.10.10">
    <property type="match status" value="1"/>
</dbReference>
<evidence type="ECO:0000256" key="2">
    <source>
        <dbReference type="ARBA" id="ARBA00022729"/>
    </source>
</evidence>
<dbReference type="Proteomes" id="UP001596158">
    <property type="component" value="Unassembled WGS sequence"/>
</dbReference>
<dbReference type="GO" id="GO:0016787">
    <property type="term" value="F:hydrolase activity"/>
    <property type="evidence" value="ECO:0007669"/>
    <property type="project" value="UniProtKB-KW"/>
</dbReference>
<protein>
    <recommendedName>
        <fullName evidence="6">Glucanase</fullName>
        <ecNumber evidence="6">3.2.1.-</ecNumber>
    </recommendedName>
</protein>
<keyword evidence="7" id="KW-0472">Membrane</keyword>
<keyword evidence="4 6" id="KW-0326">Glycosidase</keyword>
<keyword evidence="2" id="KW-0732">Signal</keyword>
<dbReference type="Pfam" id="PF01270">
    <property type="entry name" value="Glyco_hydro_8"/>
    <property type="match status" value="1"/>
</dbReference>
<dbReference type="PROSITE" id="PS00812">
    <property type="entry name" value="GLYCOSYL_HYDROL_F8"/>
    <property type="match status" value="1"/>
</dbReference>
<feature type="active site" description="Nucleophile" evidence="5">
    <location>
        <position position="135"/>
    </location>
</feature>
<evidence type="ECO:0000313" key="9">
    <source>
        <dbReference type="Proteomes" id="UP001596158"/>
    </source>
</evidence>
<name>A0ABW1RRX1_9LACO</name>
<evidence type="ECO:0000256" key="4">
    <source>
        <dbReference type="ARBA" id="ARBA00023295"/>
    </source>
</evidence>
<dbReference type="EMBL" id="JBHSSG010000007">
    <property type="protein sequence ID" value="MFC6178206.1"/>
    <property type="molecule type" value="Genomic_DNA"/>
</dbReference>
<organism evidence="8 9">
    <name type="scientific">Weissella sagaensis</name>
    <dbReference type="NCBI Taxonomy" id="2559928"/>
    <lineage>
        <taxon>Bacteria</taxon>
        <taxon>Bacillati</taxon>
        <taxon>Bacillota</taxon>
        <taxon>Bacilli</taxon>
        <taxon>Lactobacillales</taxon>
        <taxon>Lactobacillaceae</taxon>
        <taxon>Weissella</taxon>
    </lineage>
</organism>
<evidence type="ECO:0000256" key="7">
    <source>
        <dbReference type="SAM" id="Phobius"/>
    </source>
</evidence>
<reference evidence="9" key="1">
    <citation type="journal article" date="2019" name="Int. J. Syst. Evol. Microbiol.">
        <title>The Global Catalogue of Microorganisms (GCM) 10K type strain sequencing project: providing services to taxonomists for standard genome sequencing and annotation.</title>
        <authorList>
            <consortium name="The Broad Institute Genomics Platform"/>
            <consortium name="The Broad Institute Genome Sequencing Center for Infectious Disease"/>
            <person name="Wu L."/>
            <person name="Ma J."/>
        </authorList>
    </citation>
    <scope>NUCLEOTIDE SEQUENCE [LARGE SCALE GENOMIC DNA]</scope>
    <source>
        <strain evidence="9">CCM 8924</strain>
    </source>
</reference>
<dbReference type="InterPro" id="IPR012341">
    <property type="entry name" value="6hp_glycosidase-like_sf"/>
</dbReference>
<comment type="caution">
    <text evidence="8">The sequence shown here is derived from an EMBL/GenBank/DDBJ whole genome shotgun (WGS) entry which is preliminary data.</text>
</comment>
<dbReference type="PRINTS" id="PR00735">
    <property type="entry name" value="GLHYDRLASE8"/>
</dbReference>
<dbReference type="SUPFAM" id="SSF48208">
    <property type="entry name" value="Six-hairpin glycosidases"/>
    <property type="match status" value="1"/>
</dbReference>
<keyword evidence="6" id="KW-0119">Carbohydrate metabolism</keyword>
<evidence type="ECO:0000256" key="3">
    <source>
        <dbReference type="ARBA" id="ARBA00022801"/>
    </source>
</evidence>
<evidence type="ECO:0000256" key="1">
    <source>
        <dbReference type="ARBA" id="ARBA00009209"/>
    </source>
</evidence>
<keyword evidence="9" id="KW-1185">Reference proteome</keyword>
<evidence type="ECO:0000313" key="8">
    <source>
        <dbReference type="EMBL" id="MFC6178206.1"/>
    </source>
</evidence>
<evidence type="ECO:0000256" key="5">
    <source>
        <dbReference type="PROSITE-ProRule" id="PRU10058"/>
    </source>
</evidence>
<evidence type="ECO:0000256" key="6">
    <source>
        <dbReference type="RuleBase" id="RU361167"/>
    </source>
</evidence>
<keyword evidence="3 6" id="KW-0378">Hydrolase</keyword>
<dbReference type="InterPro" id="IPR019834">
    <property type="entry name" value="Glyco_hydro_8_CS"/>
</dbReference>
<keyword evidence="6" id="KW-0624">Polysaccharide degradation</keyword>
<dbReference type="RefSeq" id="WP_137600672.1">
    <property type="nucleotide sequence ID" value="NZ_BJDT01000005.1"/>
</dbReference>
<sequence length="375" mass="43577">MKRVKLMWILIGCLIIIYIAVFMILHKINSQQVERRIYNRWEKSYVIKKNKHETFVNTSNKPDKPVALSEGQGYGLYITVKAGAKGWAKESDFKSLLNYYLHHRESIGQNTTYLMKWRQSKKDGRWVSQRSSATDGDLYIAESLILAQKVWPKHQTYYQKLARNVANDILTYEYNEKMRVLTVGSWATKNSDYYNLMRTSDVAPAFFETFYQESHDKRWITVKSGMLDRMVDLSNQHKTGLVPDFAWIKVKDAYPVKPQTISSLNDGDYSANASRVPMMLADSNDLRAQKVRHKLLDFFDKQEKITAGYALNGHPLNNYQSNSFRAPIFYAVNKERNLNYNQLFTSQQKIFAQPLVTNNYYDATLTTMAVLEGIN</sequence>
<accession>A0ABW1RRX1</accession>
<keyword evidence="7" id="KW-1133">Transmembrane helix</keyword>
<dbReference type="InterPro" id="IPR002037">
    <property type="entry name" value="Glyco_hydro_8"/>
</dbReference>
<proteinExistence type="inferred from homology"/>
<dbReference type="InterPro" id="IPR008928">
    <property type="entry name" value="6-hairpin_glycosidase_sf"/>
</dbReference>
<comment type="similarity">
    <text evidence="1 6">Belongs to the glycosyl hydrolase 8 (cellulase D) family.</text>
</comment>